<dbReference type="KEGG" id="sins:PW252_03900"/>
<feature type="transmembrane region" description="Helical" evidence="1">
    <location>
        <begin position="230"/>
        <end position="255"/>
    </location>
</feature>
<keyword evidence="1" id="KW-1133">Transmembrane helix</keyword>
<dbReference type="AlphaFoldDB" id="A0AA96VNF5"/>
<proteinExistence type="predicted"/>
<evidence type="ECO:0000256" key="1">
    <source>
        <dbReference type="SAM" id="Phobius"/>
    </source>
</evidence>
<gene>
    <name evidence="2" type="ORF">PW252_03900</name>
</gene>
<dbReference type="Pfam" id="PF06161">
    <property type="entry name" value="DUF975"/>
    <property type="match status" value="1"/>
</dbReference>
<reference evidence="2" key="1">
    <citation type="submission" date="2023-02" db="EMBL/GenBank/DDBJ databases">
        <title>Streptococcus sp. Genome Sequencing and Assembly.</title>
        <authorList>
            <person name="Shore S.M."/>
            <person name="Nicholson T.L."/>
        </authorList>
    </citation>
    <scope>NUCLEOTIDE SEQUENCE</scope>
    <source>
        <strain evidence="2">29887</strain>
    </source>
</reference>
<keyword evidence="1" id="KW-0812">Transmembrane</keyword>
<name>A0AA96VNF5_9STRE</name>
<dbReference type="InterPro" id="IPR010380">
    <property type="entry name" value="DUF975"/>
</dbReference>
<keyword evidence="1" id="KW-0472">Membrane</keyword>
<feature type="transmembrane region" description="Helical" evidence="1">
    <location>
        <begin position="163"/>
        <end position="186"/>
    </location>
</feature>
<feature type="transmembrane region" description="Helical" evidence="1">
    <location>
        <begin position="121"/>
        <end position="151"/>
    </location>
</feature>
<evidence type="ECO:0000313" key="2">
    <source>
        <dbReference type="EMBL" id="WNY51796.1"/>
    </source>
</evidence>
<feature type="transmembrane region" description="Helical" evidence="1">
    <location>
        <begin position="20"/>
        <end position="38"/>
    </location>
</feature>
<feature type="transmembrane region" description="Helical" evidence="1">
    <location>
        <begin position="58"/>
        <end position="85"/>
    </location>
</feature>
<sequence>MFTIFEIREKARQTIHHTDGIYQVAAIPVILSVIVQLFSASRNSLVGLTPEDIASPGYLFSTSLFPFFYGLLLGLLQLSVLWTLFQVTKNIKQATSFKDCISIFSHKDFGKVFKTYILKSFLLFLWGLIFYLGLGLIIGSTTVTATIILSTGSTDPNLLPQDLLALLGILLISGIFLTIIGLAIYIPQIYAYSQVEFILFEQLEREEYTGAFSIIKASRKLMKGYKFKRFVLDLSFIGWFALIVITFGLAGLYVWPYHYLAQSYFHEGILDDQAQKMNYVYE</sequence>
<dbReference type="RefSeq" id="WP_248051544.1">
    <property type="nucleotide sequence ID" value="NZ_CP118735.1"/>
</dbReference>
<protein>
    <submittedName>
        <fullName evidence="2">DUF975 family protein</fullName>
    </submittedName>
</protein>
<dbReference type="PANTHER" id="PTHR40076:SF1">
    <property type="entry name" value="MEMBRANE PROTEIN"/>
    <property type="match status" value="1"/>
</dbReference>
<organism evidence="2">
    <name type="scientific">Streptococcus iners</name>
    <dbReference type="NCBI Taxonomy" id="3028084"/>
    <lineage>
        <taxon>Bacteria</taxon>
        <taxon>Bacillati</taxon>
        <taxon>Bacillota</taxon>
        <taxon>Bacilli</taxon>
        <taxon>Lactobacillales</taxon>
        <taxon>Streptococcaceae</taxon>
        <taxon>Streptococcus</taxon>
    </lineage>
</organism>
<dbReference type="EMBL" id="CP118735">
    <property type="protein sequence ID" value="WNY51796.1"/>
    <property type="molecule type" value="Genomic_DNA"/>
</dbReference>
<accession>A0AA96VNF5</accession>
<dbReference type="PANTHER" id="PTHR40076">
    <property type="entry name" value="MEMBRANE PROTEIN-RELATED"/>
    <property type="match status" value="1"/>
</dbReference>